<accession>A0A1G7T4Q0</accession>
<sequence>MEALIEDTELEFELQEIYLTGKQWLADLAFLDNEHAFLTKLLAGEKNAARHIEEGLHSAMLEQHDLHKDILHFINKIEQLIVVPGAVIGLSLIDDFISLQIRVGGALLTMKDLKLALTGIRRAA</sequence>
<dbReference type="Proteomes" id="UP000199705">
    <property type="component" value="Unassembled WGS sequence"/>
</dbReference>
<reference evidence="2" key="1">
    <citation type="submission" date="2016-10" db="EMBL/GenBank/DDBJ databases">
        <authorList>
            <person name="Varghese N."/>
            <person name="Submissions S."/>
        </authorList>
    </citation>
    <scope>NUCLEOTIDE SEQUENCE [LARGE SCALE GENOMIC DNA]</scope>
    <source>
        <strain evidence="2">Gh-67</strain>
    </source>
</reference>
<dbReference type="STRING" id="551996.SAMN05192573_10328"/>
<name>A0A1G7T4Q0_9SPHI</name>
<dbReference type="AlphaFoldDB" id="A0A1G7T4Q0"/>
<dbReference type="RefSeq" id="WP_091163628.1">
    <property type="nucleotide sequence ID" value="NZ_FNCG01000003.1"/>
</dbReference>
<protein>
    <submittedName>
        <fullName evidence="1">Uncharacterized protein</fullName>
    </submittedName>
</protein>
<organism evidence="1 2">
    <name type="scientific">Mucilaginibacter gossypii</name>
    <dbReference type="NCBI Taxonomy" id="551996"/>
    <lineage>
        <taxon>Bacteria</taxon>
        <taxon>Pseudomonadati</taxon>
        <taxon>Bacteroidota</taxon>
        <taxon>Sphingobacteriia</taxon>
        <taxon>Sphingobacteriales</taxon>
        <taxon>Sphingobacteriaceae</taxon>
        <taxon>Mucilaginibacter</taxon>
    </lineage>
</organism>
<dbReference type="EMBL" id="FNCG01000003">
    <property type="protein sequence ID" value="SDG30201.1"/>
    <property type="molecule type" value="Genomic_DNA"/>
</dbReference>
<evidence type="ECO:0000313" key="1">
    <source>
        <dbReference type="EMBL" id="SDG30201.1"/>
    </source>
</evidence>
<gene>
    <name evidence="1" type="ORF">SAMN05192573_10328</name>
</gene>
<evidence type="ECO:0000313" key="2">
    <source>
        <dbReference type="Proteomes" id="UP000199705"/>
    </source>
</evidence>
<proteinExistence type="predicted"/>
<keyword evidence="2" id="KW-1185">Reference proteome</keyword>